<evidence type="ECO:0000256" key="2">
    <source>
        <dbReference type="SAM" id="MobiDB-lite"/>
    </source>
</evidence>
<comment type="caution">
    <text evidence="5">The sequence shown here is derived from an EMBL/GenBank/DDBJ whole genome shotgun (WGS) entry which is preliminary data.</text>
</comment>
<protein>
    <recommendedName>
        <fullName evidence="4">Yeast cell wall synthesis Kre9/Knh1-like N-terminal domain-containing protein</fullName>
    </recommendedName>
</protein>
<organism evidence="5 6">
    <name type="scientific">Cucurbitaria berberidis CBS 394.84</name>
    <dbReference type="NCBI Taxonomy" id="1168544"/>
    <lineage>
        <taxon>Eukaryota</taxon>
        <taxon>Fungi</taxon>
        <taxon>Dikarya</taxon>
        <taxon>Ascomycota</taxon>
        <taxon>Pezizomycotina</taxon>
        <taxon>Dothideomycetes</taxon>
        <taxon>Pleosporomycetidae</taxon>
        <taxon>Pleosporales</taxon>
        <taxon>Pleosporineae</taxon>
        <taxon>Cucurbitariaceae</taxon>
        <taxon>Cucurbitaria</taxon>
    </lineage>
</organism>
<accession>A0A9P4GHQ1</accession>
<evidence type="ECO:0000313" key="5">
    <source>
        <dbReference type="EMBL" id="KAF1846358.1"/>
    </source>
</evidence>
<sequence>MFSKATIATLFATLAAAQVHAPVGEPTGNPITKPVNEVVPACKPFTITWQPTTPNTVSILLLKGPPTNVKKFGPSLAEGIANSGSLTWTPPSDLEPTTGHTGYGLQLIDDVTGQYQYSTQFGISNEGCAVVSGSGSSGYPVATPTPTPSASKAASSGYPVSSAHSTTVAPPHSTVIYSTGAPHANGTVIQPTKPITVPSSLKPSATGNATTSRLPEATGAASALQAGLSLAGAAVAFAFML</sequence>
<evidence type="ECO:0000256" key="3">
    <source>
        <dbReference type="SAM" id="SignalP"/>
    </source>
</evidence>
<dbReference type="AlphaFoldDB" id="A0A9P4GHQ1"/>
<gene>
    <name evidence="5" type="ORF">K460DRAFT_286405</name>
</gene>
<dbReference type="PANTHER" id="PTHR40633">
    <property type="entry name" value="MATRIX PROTEIN, PUTATIVE (AFU_ORTHOLOGUE AFUA_8G05410)-RELATED"/>
    <property type="match status" value="1"/>
</dbReference>
<feature type="chain" id="PRO_5040128356" description="Yeast cell wall synthesis Kre9/Knh1-like N-terminal domain-containing protein" evidence="3">
    <location>
        <begin position="18"/>
        <end position="241"/>
    </location>
</feature>
<evidence type="ECO:0000313" key="6">
    <source>
        <dbReference type="Proteomes" id="UP000800039"/>
    </source>
</evidence>
<keyword evidence="1 3" id="KW-0732">Signal</keyword>
<feature type="domain" description="Yeast cell wall synthesis Kre9/Knh1-like N-terminal" evidence="4">
    <location>
        <begin position="36"/>
        <end position="123"/>
    </location>
</feature>
<proteinExistence type="predicted"/>
<feature type="compositionally biased region" description="Low complexity" evidence="2">
    <location>
        <begin position="134"/>
        <end position="156"/>
    </location>
</feature>
<dbReference type="OrthoDB" id="4094614at2759"/>
<dbReference type="Pfam" id="PF10342">
    <property type="entry name" value="Kre9_KNH"/>
    <property type="match status" value="1"/>
</dbReference>
<name>A0A9P4GHQ1_9PLEO</name>
<feature type="region of interest" description="Disordered" evidence="2">
    <location>
        <begin position="134"/>
        <end position="157"/>
    </location>
</feature>
<dbReference type="EMBL" id="ML976616">
    <property type="protein sequence ID" value="KAF1846358.1"/>
    <property type="molecule type" value="Genomic_DNA"/>
</dbReference>
<evidence type="ECO:0000259" key="4">
    <source>
        <dbReference type="Pfam" id="PF10342"/>
    </source>
</evidence>
<dbReference type="InterPro" id="IPR018466">
    <property type="entry name" value="Kre9/Knh1-like_N"/>
</dbReference>
<dbReference type="InterPro" id="IPR052982">
    <property type="entry name" value="SRP1/TIP1-like"/>
</dbReference>
<feature type="signal peptide" evidence="3">
    <location>
        <begin position="1"/>
        <end position="17"/>
    </location>
</feature>
<evidence type="ECO:0000256" key="1">
    <source>
        <dbReference type="ARBA" id="ARBA00022729"/>
    </source>
</evidence>
<reference evidence="5" key="1">
    <citation type="submission" date="2020-01" db="EMBL/GenBank/DDBJ databases">
        <authorList>
            <consortium name="DOE Joint Genome Institute"/>
            <person name="Haridas S."/>
            <person name="Albert R."/>
            <person name="Binder M."/>
            <person name="Bloem J."/>
            <person name="Labutti K."/>
            <person name="Salamov A."/>
            <person name="Andreopoulos B."/>
            <person name="Baker S.E."/>
            <person name="Barry K."/>
            <person name="Bills G."/>
            <person name="Bluhm B.H."/>
            <person name="Cannon C."/>
            <person name="Castanera R."/>
            <person name="Culley D.E."/>
            <person name="Daum C."/>
            <person name="Ezra D."/>
            <person name="Gonzalez J.B."/>
            <person name="Henrissat B."/>
            <person name="Kuo A."/>
            <person name="Liang C."/>
            <person name="Lipzen A."/>
            <person name="Lutzoni F."/>
            <person name="Magnuson J."/>
            <person name="Mondo S."/>
            <person name="Nolan M."/>
            <person name="Ohm R."/>
            <person name="Pangilinan J."/>
            <person name="Park H.-J."/>
            <person name="Ramirez L."/>
            <person name="Alfaro M."/>
            <person name="Sun H."/>
            <person name="Tritt A."/>
            <person name="Yoshinaga Y."/>
            <person name="Zwiers L.-H."/>
            <person name="Turgeon B.G."/>
            <person name="Goodwin S.B."/>
            <person name="Spatafora J.W."/>
            <person name="Crous P.W."/>
            <person name="Grigoriev I.V."/>
        </authorList>
    </citation>
    <scope>NUCLEOTIDE SEQUENCE</scope>
    <source>
        <strain evidence="5">CBS 394.84</strain>
    </source>
</reference>
<dbReference type="GeneID" id="63846136"/>
<dbReference type="Proteomes" id="UP000800039">
    <property type="component" value="Unassembled WGS sequence"/>
</dbReference>
<keyword evidence="6" id="KW-1185">Reference proteome</keyword>
<dbReference type="PANTHER" id="PTHR40633:SF1">
    <property type="entry name" value="GPI ANCHORED SERINE-THREONINE RICH PROTEIN (AFU_ORTHOLOGUE AFUA_1G03630)"/>
    <property type="match status" value="1"/>
</dbReference>
<dbReference type="RefSeq" id="XP_040788921.1">
    <property type="nucleotide sequence ID" value="XM_040928884.1"/>
</dbReference>